<dbReference type="Pfam" id="PF22917">
    <property type="entry name" value="PRISE"/>
    <property type="match status" value="1"/>
</dbReference>
<dbReference type="InterPro" id="IPR055222">
    <property type="entry name" value="PRISE-like_Rossmann-fold"/>
</dbReference>
<organism evidence="2 3">
    <name type="scientific">Oleoguttula mirabilis</name>
    <dbReference type="NCBI Taxonomy" id="1507867"/>
    <lineage>
        <taxon>Eukaryota</taxon>
        <taxon>Fungi</taxon>
        <taxon>Dikarya</taxon>
        <taxon>Ascomycota</taxon>
        <taxon>Pezizomycotina</taxon>
        <taxon>Dothideomycetes</taxon>
        <taxon>Dothideomycetidae</taxon>
        <taxon>Mycosphaerellales</taxon>
        <taxon>Teratosphaeriaceae</taxon>
        <taxon>Oleoguttula</taxon>
    </lineage>
</organism>
<evidence type="ECO:0000313" key="3">
    <source>
        <dbReference type="Proteomes" id="UP001324427"/>
    </source>
</evidence>
<dbReference type="AlphaFoldDB" id="A0AAV9JI05"/>
<protein>
    <recommendedName>
        <fullName evidence="1">PRISE-like Rossmann-fold domain-containing protein</fullName>
    </recommendedName>
</protein>
<evidence type="ECO:0000313" key="2">
    <source>
        <dbReference type="EMBL" id="KAK4544509.1"/>
    </source>
</evidence>
<dbReference type="PANTHER" id="PTHR32487:SF29">
    <property type="entry name" value="NAD-DEPENDENT EPIMERASE_DEHYDRATASE DOMAIN-CONTAINING PROTEIN"/>
    <property type="match status" value="1"/>
</dbReference>
<proteinExistence type="predicted"/>
<keyword evidence="3" id="KW-1185">Reference proteome</keyword>
<feature type="domain" description="PRISE-like Rossmann-fold" evidence="1">
    <location>
        <begin position="31"/>
        <end position="302"/>
    </location>
</feature>
<dbReference type="PANTHER" id="PTHR32487">
    <property type="entry name" value="3-OXO-DELTA(4,5)-STEROID 5-BETA-REDUCTASE"/>
    <property type="match status" value="1"/>
</dbReference>
<comment type="caution">
    <text evidence="2">The sequence shown here is derived from an EMBL/GenBank/DDBJ whole genome shotgun (WGS) entry which is preliminary data.</text>
</comment>
<sequence length="433" mass="47967">MANPPTKQTVLSHGIFHGLPDLSDAPTGLTAIVTGANGISGAHMIRVLSQTPARWTKIYALSRRPPSGKWPEQVEHIPLDFLKSPDDIASVLKDRNITGPVYVFWFAYILVTDDSGALQWGDQRLIDQNNLILTNFLEALPRASLTPTRIFLQYGQKWYGVHLGATSVPDSEDDARLNPETGGLYYTQHDLLTTFCGKHSISWNAALPSFVIGAALDSSQSLLYPILMYASVQKHLGRKLEYPSDVNAWLAPLSLSNAVLDSHMYEWSVLSPQTANQMFNASDDCAFTWGKFWPKLAAYFDMPYTGPETGSDVEYKEKSMPGSPPPHGMGGEASVMRYRFSFVEWAKQAENVNAWKELAQRHALRDGEWKDIGSIFGRADFALLRPYPSLMSTAKAKKHGWFGFVDSSESILSVADEFVAMKTIPSPASIGRS</sequence>
<reference evidence="2 3" key="1">
    <citation type="submission" date="2021-11" db="EMBL/GenBank/DDBJ databases">
        <title>Black yeast isolated from Biological Soil Crust.</title>
        <authorList>
            <person name="Kurbessoian T."/>
        </authorList>
    </citation>
    <scope>NUCLEOTIDE SEQUENCE [LARGE SCALE GENOMIC DNA]</scope>
    <source>
        <strain evidence="2 3">CCFEE 5522</strain>
    </source>
</reference>
<dbReference type="EMBL" id="JAVFHQ010000024">
    <property type="protein sequence ID" value="KAK4544509.1"/>
    <property type="molecule type" value="Genomic_DNA"/>
</dbReference>
<accession>A0AAV9JI05</accession>
<dbReference type="SUPFAM" id="SSF51735">
    <property type="entry name" value="NAD(P)-binding Rossmann-fold domains"/>
    <property type="match status" value="1"/>
</dbReference>
<dbReference type="Proteomes" id="UP001324427">
    <property type="component" value="Unassembled WGS sequence"/>
</dbReference>
<name>A0AAV9JI05_9PEZI</name>
<dbReference type="Gene3D" id="3.40.50.720">
    <property type="entry name" value="NAD(P)-binding Rossmann-like Domain"/>
    <property type="match status" value="1"/>
</dbReference>
<dbReference type="InterPro" id="IPR036291">
    <property type="entry name" value="NAD(P)-bd_dom_sf"/>
</dbReference>
<gene>
    <name evidence="2" type="ORF">LTR36_004081</name>
</gene>
<evidence type="ECO:0000259" key="1">
    <source>
        <dbReference type="Pfam" id="PF22917"/>
    </source>
</evidence>